<comment type="caution">
    <text evidence="1">The sequence shown here is derived from an EMBL/GenBank/DDBJ whole genome shotgun (WGS) entry which is preliminary data.</text>
</comment>
<dbReference type="InterPro" id="IPR051159">
    <property type="entry name" value="Hexapeptide_acetyltransf"/>
</dbReference>
<evidence type="ECO:0000313" key="2">
    <source>
        <dbReference type="Proteomes" id="UP001180536"/>
    </source>
</evidence>
<dbReference type="EMBL" id="JAVDXQ010000001">
    <property type="protein sequence ID" value="MDR7295810.1"/>
    <property type="molecule type" value="Genomic_DNA"/>
</dbReference>
<dbReference type="PANTHER" id="PTHR23416">
    <property type="entry name" value="SIALIC ACID SYNTHASE-RELATED"/>
    <property type="match status" value="1"/>
</dbReference>
<gene>
    <name evidence="1" type="ORF">J2X16_001131</name>
</gene>
<proteinExistence type="predicted"/>
<evidence type="ECO:0000313" key="1">
    <source>
        <dbReference type="EMBL" id="MDR7295810.1"/>
    </source>
</evidence>
<keyword evidence="2" id="KW-1185">Reference proteome</keyword>
<keyword evidence="1" id="KW-0012">Acyltransferase</keyword>
<dbReference type="InterPro" id="IPR001451">
    <property type="entry name" value="Hexapep"/>
</dbReference>
<dbReference type="GO" id="GO:0008925">
    <property type="term" value="F:maltose O-acetyltransferase activity"/>
    <property type="evidence" value="ECO:0007669"/>
    <property type="project" value="UniProtKB-EC"/>
</dbReference>
<dbReference type="Pfam" id="PF00132">
    <property type="entry name" value="Hexapep"/>
    <property type="match status" value="1"/>
</dbReference>
<organism evidence="1 2">
    <name type="scientific">Pelomonas aquatica</name>
    <dbReference type="NCBI Taxonomy" id="431058"/>
    <lineage>
        <taxon>Bacteria</taxon>
        <taxon>Pseudomonadati</taxon>
        <taxon>Pseudomonadota</taxon>
        <taxon>Betaproteobacteria</taxon>
        <taxon>Burkholderiales</taxon>
        <taxon>Sphaerotilaceae</taxon>
        <taxon>Roseateles</taxon>
    </lineage>
</organism>
<dbReference type="RefSeq" id="WP_310342567.1">
    <property type="nucleotide sequence ID" value="NZ_JAVDXQ010000001.1"/>
</dbReference>
<reference evidence="1 2" key="1">
    <citation type="submission" date="2023-07" db="EMBL/GenBank/DDBJ databases">
        <title>Sorghum-associated microbial communities from plants grown in Nebraska, USA.</title>
        <authorList>
            <person name="Schachtman D."/>
        </authorList>
    </citation>
    <scope>NUCLEOTIDE SEQUENCE [LARGE SCALE GENOMIC DNA]</scope>
    <source>
        <strain evidence="1 2">BE310</strain>
    </source>
</reference>
<dbReference type="InterPro" id="IPR011004">
    <property type="entry name" value="Trimer_LpxA-like_sf"/>
</dbReference>
<protein>
    <submittedName>
        <fullName evidence="1">Maltose O-acetyltransferase</fullName>
        <ecNumber evidence="1">2.3.1.79</ecNumber>
    </submittedName>
</protein>
<dbReference type="EC" id="2.3.1.79" evidence="1"/>
<dbReference type="Gene3D" id="2.160.10.10">
    <property type="entry name" value="Hexapeptide repeat proteins"/>
    <property type="match status" value="1"/>
</dbReference>
<dbReference type="Proteomes" id="UP001180536">
    <property type="component" value="Unassembled WGS sequence"/>
</dbReference>
<sequence>MKRPSATLFRLLLSLARHLPSSHIRSWPCRLRVALLRRLVRSCGQGVNVLPGAYVGYPHNLSIGDNTGIGLNCYLSCADRVTLGSRVLMGPEVMIFTSNHVWNPELMTYFKQGETTAPVEILDDAWVGARSILLPGVTVGRGCTVAAGSVVVESTPDFSVVAGVPARVLKFKPHSIPKVA</sequence>
<accession>A0ABU1Z5C9</accession>
<dbReference type="Pfam" id="PF14602">
    <property type="entry name" value="Hexapep_2"/>
    <property type="match status" value="1"/>
</dbReference>
<dbReference type="SUPFAM" id="SSF51161">
    <property type="entry name" value="Trimeric LpxA-like enzymes"/>
    <property type="match status" value="1"/>
</dbReference>
<name>A0ABU1Z5C9_9BURK</name>
<dbReference type="CDD" id="cd04647">
    <property type="entry name" value="LbH_MAT_like"/>
    <property type="match status" value="1"/>
</dbReference>
<keyword evidence="1" id="KW-0808">Transferase</keyword>